<reference evidence="8 9" key="1">
    <citation type="submission" date="2020-03" db="EMBL/GenBank/DDBJ databases">
        <title>Whole genome shotgun sequence of Phytohabitans houttuyneae NBRC 108639.</title>
        <authorList>
            <person name="Komaki H."/>
            <person name="Tamura T."/>
        </authorList>
    </citation>
    <scope>NUCLEOTIDE SEQUENCE [LARGE SCALE GENOMIC DNA]</scope>
    <source>
        <strain evidence="8 9">NBRC 108639</strain>
    </source>
</reference>
<evidence type="ECO:0000256" key="2">
    <source>
        <dbReference type="ARBA" id="ARBA00022475"/>
    </source>
</evidence>
<protein>
    <recommendedName>
        <fullName evidence="7">Cytochrome b561 bacterial/Ni-hydrogenase domain-containing protein</fullName>
    </recommendedName>
</protein>
<dbReference type="RefSeq" id="WP_173060239.1">
    <property type="nucleotide sequence ID" value="NZ_BAABGO010000019.1"/>
</dbReference>
<keyword evidence="4 6" id="KW-1133">Transmembrane helix</keyword>
<keyword evidence="9" id="KW-1185">Reference proteome</keyword>
<dbReference type="InterPro" id="IPR016174">
    <property type="entry name" value="Di-haem_cyt_TM"/>
</dbReference>
<evidence type="ECO:0000256" key="3">
    <source>
        <dbReference type="ARBA" id="ARBA00022692"/>
    </source>
</evidence>
<dbReference type="AlphaFoldDB" id="A0A6V8KGR7"/>
<evidence type="ECO:0000256" key="1">
    <source>
        <dbReference type="ARBA" id="ARBA00004651"/>
    </source>
</evidence>
<feature type="transmembrane region" description="Helical" evidence="6">
    <location>
        <begin position="124"/>
        <end position="152"/>
    </location>
</feature>
<evidence type="ECO:0000256" key="6">
    <source>
        <dbReference type="SAM" id="Phobius"/>
    </source>
</evidence>
<evidence type="ECO:0000259" key="7">
    <source>
        <dbReference type="Pfam" id="PF01292"/>
    </source>
</evidence>
<dbReference type="Pfam" id="PF01292">
    <property type="entry name" value="Ni_hydr_CYTB"/>
    <property type="match status" value="1"/>
</dbReference>
<reference evidence="8 9" key="2">
    <citation type="submission" date="2020-03" db="EMBL/GenBank/DDBJ databases">
        <authorList>
            <person name="Ichikawa N."/>
            <person name="Kimura A."/>
            <person name="Kitahashi Y."/>
            <person name="Uohara A."/>
        </authorList>
    </citation>
    <scope>NUCLEOTIDE SEQUENCE [LARGE SCALE GENOMIC DNA]</scope>
    <source>
        <strain evidence="8 9">NBRC 108639</strain>
    </source>
</reference>
<feature type="domain" description="Cytochrome b561 bacterial/Ni-hydrogenase" evidence="7">
    <location>
        <begin position="7"/>
        <end position="188"/>
    </location>
</feature>
<name>A0A6V8KGR7_9ACTN</name>
<evidence type="ECO:0000256" key="4">
    <source>
        <dbReference type="ARBA" id="ARBA00022989"/>
    </source>
</evidence>
<evidence type="ECO:0000256" key="5">
    <source>
        <dbReference type="ARBA" id="ARBA00023136"/>
    </source>
</evidence>
<organism evidence="8 9">
    <name type="scientific">Phytohabitans houttuyneae</name>
    <dbReference type="NCBI Taxonomy" id="1076126"/>
    <lineage>
        <taxon>Bacteria</taxon>
        <taxon>Bacillati</taxon>
        <taxon>Actinomycetota</taxon>
        <taxon>Actinomycetes</taxon>
        <taxon>Micromonosporales</taxon>
        <taxon>Micromonosporaceae</taxon>
    </lineage>
</organism>
<dbReference type="Proteomes" id="UP000482800">
    <property type="component" value="Unassembled WGS sequence"/>
</dbReference>
<dbReference type="GO" id="GO:0009055">
    <property type="term" value="F:electron transfer activity"/>
    <property type="evidence" value="ECO:0007669"/>
    <property type="project" value="InterPro"/>
</dbReference>
<evidence type="ECO:0000313" key="9">
    <source>
        <dbReference type="Proteomes" id="UP000482800"/>
    </source>
</evidence>
<proteinExistence type="predicted"/>
<dbReference type="SUPFAM" id="SSF81342">
    <property type="entry name" value="Transmembrane di-heme cytochromes"/>
    <property type="match status" value="1"/>
</dbReference>
<dbReference type="GO" id="GO:0022904">
    <property type="term" value="P:respiratory electron transport chain"/>
    <property type="evidence" value="ECO:0007669"/>
    <property type="project" value="InterPro"/>
</dbReference>
<dbReference type="EMBL" id="BLPF01000002">
    <property type="protein sequence ID" value="GFJ81279.1"/>
    <property type="molecule type" value="Genomic_DNA"/>
</dbReference>
<dbReference type="Gene3D" id="1.20.950.20">
    <property type="entry name" value="Transmembrane di-heme cytochromes, Chain C"/>
    <property type="match status" value="1"/>
</dbReference>
<sequence>MRRTVERYNRRTRWFHAATYVVVLALLGTGWWLLSGQEGRPSPAARITGVPDTDLHFWAGWGLTGIAVAAVTLGVRGARTFARESIRYDRGDATWLRRWPGAAVSGRFPRHEGHFDPGQRIANLVLVLLLAALVGSGVGLTQVGGGAAFVWLHRVHRWATYLVTPVLLGHILIAAGLLPGYRGVARSMHLGGRLPVDVARRLWPGWLAARASAAKNESFSENRQG</sequence>
<keyword evidence="2" id="KW-1003">Cell membrane</keyword>
<comment type="subcellular location">
    <subcellularLocation>
        <location evidence="1">Cell membrane</location>
        <topology evidence="1">Multi-pass membrane protein</topology>
    </subcellularLocation>
</comment>
<feature type="transmembrane region" description="Helical" evidence="6">
    <location>
        <begin position="12"/>
        <end position="35"/>
    </location>
</feature>
<feature type="transmembrane region" description="Helical" evidence="6">
    <location>
        <begin position="55"/>
        <end position="75"/>
    </location>
</feature>
<comment type="caution">
    <text evidence="8">The sequence shown here is derived from an EMBL/GenBank/DDBJ whole genome shotgun (WGS) entry which is preliminary data.</text>
</comment>
<keyword evidence="5 6" id="KW-0472">Membrane</keyword>
<evidence type="ECO:0000313" key="8">
    <source>
        <dbReference type="EMBL" id="GFJ81279.1"/>
    </source>
</evidence>
<gene>
    <name evidence="8" type="ORF">Phou_054590</name>
</gene>
<dbReference type="GO" id="GO:0005886">
    <property type="term" value="C:plasma membrane"/>
    <property type="evidence" value="ECO:0007669"/>
    <property type="project" value="UniProtKB-SubCell"/>
</dbReference>
<accession>A0A6V8KGR7</accession>
<dbReference type="InterPro" id="IPR011577">
    <property type="entry name" value="Cyt_b561_bac/Ni-Hgenase"/>
</dbReference>
<feature type="transmembrane region" description="Helical" evidence="6">
    <location>
        <begin position="158"/>
        <end position="178"/>
    </location>
</feature>
<keyword evidence="3 6" id="KW-0812">Transmembrane</keyword>